<dbReference type="eggNOG" id="ENOG50335G4">
    <property type="taxonomic scope" value="Bacteria"/>
</dbReference>
<dbReference type="Pfam" id="PF01381">
    <property type="entry name" value="HTH_3"/>
    <property type="match status" value="1"/>
</dbReference>
<dbReference type="InterPro" id="IPR001387">
    <property type="entry name" value="Cro/C1-type_HTH"/>
</dbReference>
<dbReference type="EMBL" id="JQHM01000007">
    <property type="protein sequence ID" value="KFX03778.1"/>
    <property type="molecule type" value="Genomic_DNA"/>
</dbReference>
<feature type="domain" description="HTH cro/C1-type" evidence="1">
    <location>
        <begin position="53"/>
        <end position="107"/>
    </location>
</feature>
<comment type="caution">
    <text evidence="2">The sequence shown here is derived from an EMBL/GenBank/DDBJ whole genome shotgun (WGS) entry which is preliminary data.</text>
</comment>
<dbReference type="EMBL" id="JQHL01000009">
    <property type="protein sequence ID" value="KFX18390.1"/>
    <property type="molecule type" value="Genomic_DNA"/>
</dbReference>
<evidence type="ECO:0000313" key="3">
    <source>
        <dbReference type="EMBL" id="KFX18390.1"/>
    </source>
</evidence>
<reference evidence="4 5" key="1">
    <citation type="submission" date="2014-08" db="EMBL/GenBank/DDBJ databases">
        <title>Genome sequences of NCPPB Pectobacterium isolates.</title>
        <authorList>
            <person name="Glover R.H."/>
            <person name="Sapp M."/>
            <person name="Elphinstone J."/>
        </authorList>
    </citation>
    <scope>NUCLEOTIDE SEQUENCE [LARGE SCALE GENOMIC DNA]</scope>
    <source>
        <strain evidence="3 4">NCPPB 2793</strain>
        <strain evidence="2 5">NCPPB 2795</strain>
    </source>
</reference>
<evidence type="ECO:0000313" key="5">
    <source>
        <dbReference type="Proteomes" id="UP000032874"/>
    </source>
</evidence>
<dbReference type="SMART" id="SM00530">
    <property type="entry name" value="HTH_XRE"/>
    <property type="match status" value="1"/>
</dbReference>
<accession>A0A093U692</accession>
<dbReference type="Proteomes" id="UP000032874">
    <property type="component" value="Unassembled WGS sequence"/>
</dbReference>
<sequence length="108" mass="11669">MNTPATAPTLLKLDAISEAIDELRHELAHNETANKGTVLGDHIHSLDAFGSQLNTRRKALGIELSTLELQTGVSISTLKRLFNDPAQVKFATVYNVCSALGIKLCAVR</sequence>
<proteinExistence type="predicted"/>
<dbReference type="CDD" id="cd00093">
    <property type="entry name" value="HTH_XRE"/>
    <property type="match status" value="1"/>
</dbReference>
<organism evidence="2 5">
    <name type="scientific">Pectobacterium betavasculorum</name>
    <dbReference type="NCBI Taxonomy" id="55207"/>
    <lineage>
        <taxon>Bacteria</taxon>
        <taxon>Pseudomonadati</taxon>
        <taxon>Pseudomonadota</taxon>
        <taxon>Gammaproteobacteria</taxon>
        <taxon>Enterobacterales</taxon>
        <taxon>Pectobacteriaceae</taxon>
        <taxon>Pectobacterium</taxon>
    </lineage>
</organism>
<keyword evidence="4" id="KW-1185">Reference proteome</keyword>
<dbReference type="PROSITE" id="PS50943">
    <property type="entry name" value="HTH_CROC1"/>
    <property type="match status" value="1"/>
</dbReference>
<evidence type="ECO:0000313" key="4">
    <source>
        <dbReference type="Proteomes" id="UP000032869"/>
    </source>
</evidence>
<dbReference type="GO" id="GO:0003677">
    <property type="term" value="F:DNA binding"/>
    <property type="evidence" value="ECO:0007669"/>
    <property type="project" value="InterPro"/>
</dbReference>
<dbReference type="Proteomes" id="UP000032869">
    <property type="component" value="Unassembled WGS sequence"/>
</dbReference>
<name>A0A093U692_9GAMM</name>
<gene>
    <name evidence="3" type="ORF">JV35_16290</name>
    <name evidence="2" type="ORF">KP22_15045</name>
</gene>
<dbReference type="STRING" id="55207.KP22_15045"/>
<dbReference type="AlphaFoldDB" id="A0A093U692"/>
<dbReference type="OrthoDB" id="5875726at2"/>
<dbReference type="SUPFAM" id="SSF47413">
    <property type="entry name" value="lambda repressor-like DNA-binding domains"/>
    <property type="match status" value="1"/>
</dbReference>
<dbReference type="InterPro" id="IPR010982">
    <property type="entry name" value="Lambda_DNA-bd_dom_sf"/>
</dbReference>
<evidence type="ECO:0000259" key="1">
    <source>
        <dbReference type="PROSITE" id="PS50943"/>
    </source>
</evidence>
<dbReference type="RefSeq" id="WP_039306939.1">
    <property type="nucleotide sequence ID" value="NZ_JAODTE010000011.1"/>
</dbReference>
<evidence type="ECO:0000313" key="2">
    <source>
        <dbReference type="EMBL" id="KFX03778.1"/>
    </source>
</evidence>
<dbReference type="Gene3D" id="1.10.260.40">
    <property type="entry name" value="lambda repressor-like DNA-binding domains"/>
    <property type="match status" value="1"/>
</dbReference>
<protein>
    <recommendedName>
        <fullName evidence="1">HTH cro/C1-type domain-containing protein</fullName>
    </recommendedName>
</protein>